<dbReference type="SUPFAM" id="SSF64182">
    <property type="entry name" value="DHH phosphoesterases"/>
    <property type="match status" value="1"/>
</dbReference>
<dbReference type="EMBL" id="UOEX01000323">
    <property type="protein sequence ID" value="VAW40180.1"/>
    <property type="molecule type" value="Genomic_DNA"/>
</dbReference>
<dbReference type="PANTHER" id="PTHR47618:SF1">
    <property type="entry name" value="BIFUNCTIONAL OLIGORIBONUCLEASE AND PAP PHOSPHATASE NRNA"/>
    <property type="match status" value="1"/>
</dbReference>
<dbReference type="Gene3D" id="3.90.1640.10">
    <property type="entry name" value="inorganic pyrophosphatase (n-terminal core)"/>
    <property type="match status" value="1"/>
</dbReference>
<name>A0A3B0VHN2_9ZZZZ</name>
<evidence type="ECO:0000259" key="1">
    <source>
        <dbReference type="Pfam" id="PF01368"/>
    </source>
</evidence>
<feature type="domain" description="DHHA1" evidence="2">
    <location>
        <begin position="240"/>
        <end position="314"/>
    </location>
</feature>
<dbReference type="InterPro" id="IPR038763">
    <property type="entry name" value="DHH_sf"/>
</dbReference>
<dbReference type="Pfam" id="PF02272">
    <property type="entry name" value="DHHA1"/>
    <property type="match status" value="1"/>
</dbReference>
<dbReference type="InterPro" id="IPR051319">
    <property type="entry name" value="Oligoribo/pAp-PDE_c-di-AMP_PDE"/>
</dbReference>
<proteinExistence type="predicted"/>
<reference evidence="3" key="1">
    <citation type="submission" date="2018-06" db="EMBL/GenBank/DDBJ databases">
        <authorList>
            <person name="Zhirakovskaya E."/>
        </authorList>
    </citation>
    <scope>NUCLEOTIDE SEQUENCE</scope>
</reference>
<sequence>MTTHKMNEIARVIEESGSILLVTHTFPDGDALGSQLGLGHILQDMGKQVILYSEGQISYLYKFLPRCTELFDTPPSDSQIDCAIALDCGDRFRLGREVDNLLKIKPFLVIDHHASHKDFGDLRWVESGRSSTGEMVYELARKLGAEISYEAAYCLYTAIVADTGSFKYASTTAETFRIAGELVSIGVKPEDVAGKLFDNYTESRLQLLQAVLSTLELYSIGRLAIISATKKMFEITGAELADTENFINYPRSLASVQAVALIKETEDGISVSMRSKGDCDVAEVARKFNGGGHRNAAGCKFKNGESLKEVRDLIFNELLPLVEGY</sequence>
<protein>
    <submittedName>
        <fullName evidence="3">3'-to-5' oligoribonuclease A, Bacillus type</fullName>
    </submittedName>
</protein>
<dbReference type="InterPro" id="IPR001667">
    <property type="entry name" value="DDH_dom"/>
</dbReference>
<dbReference type="Pfam" id="PF01368">
    <property type="entry name" value="DHH"/>
    <property type="match status" value="1"/>
</dbReference>
<feature type="domain" description="DDH" evidence="1">
    <location>
        <begin position="19"/>
        <end position="159"/>
    </location>
</feature>
<dbReference type="PANTHER" id="PTHR47618">
    <property type="entry name" value="BIFUNCTIONAL OLIGORIBONUCLEASE AND PAP PHOSPHATASE NRNA"/>
    <property type="match status" value="1"/>
</dbReference>
<accession>A0A3B0VHN2</accession>
<evidence type="ECO:0000313" key="3">
    <source>
        <dbReference type="EMBL" id="VAW40180.1"/>
    </source>
</evidence>
<dbReference type="GO" id="GO:0003676">
    <property type="term" value="F:nucleic acid binding"/>
    <property type="evidence" value="ECO:0007669"/>
    <property type="project" value="InterPro"/>
</dbReference>
<gene>
    <name evidence="3" type="ORF">MNBD_DELTA03-598</name>
</gene>
<organism evidence="3">
    <name type="scientific">hydrothermal vent metagenome</name>
    <dbReference type="NCBI Taxonomy" id="652676"/>
    <lineage>
        <taxon>unclassified sequences</taxon>
        <taxon>metagenomes</taxon>
        <taxon>ecological metagenomes</taxon>
    </lineage>
</organism>
<dbReference type="Gene3D" id="3.10.310.30">
    <property type="match status" value="1"/>
</dbReference>
<evidence type="ECO:0000259" key="2">
    <source>
        <dbReference type="Pfam" id="PF02272"/>
    </source>
</evidence>
<dbReference type="InterPro" id="IPR003156">
    <property type="entry name" value="DHHA1_dom"/>
</dbReference>
<dbReference type="AlphaFoldDB" id="A0A3B0VHN2"/>